<dbReference type="SMART" id="SM00862">
    <property type="entry name" value="Trans_reg_C"/>
    <property type="match status" value="1"/>
</dbReference>
<keyword evidence="4" id="KW-0804">Transcription</keyword>
<dbReference type="GO" id="GO:0006355">
    <property type="term" value="P:regulation of DNA-templated transcription"/>
    <property type="evidence" value="ECO:0007669"/>
    <property type="project" value="InterPro"/>
</dbReference>
<sequence length="910" mass="99189">MSFAVLGEVVAQVDGTVIDLGPARQRTALAALLLDVNEVVPTAQLRWRIWGERPPLRAANTLRTYLARLRSALRHADGWALEHRGGGYVLRTDPSAVDLHRFRQLVTAARTAPDEEAAQLFGTALALWRGDPLSTLDTEWGADVRTVLRAEHLAVRLDHHDVQLRRGRHTEVVTATTSLLDEHLLDERLAGQHVLALYRCGRQAEALRAYERIRRMLADELGVGPGPELAEVYQRILRTETSPEPRHSVPRQLPPAPNGFVGRDRELASVTKVFDRHTGGVFIGAVIGPGGVGKTWLALQWAHVNLAHFPDGQLYANLRGYTKGEQPATPSSVLRALVQGLGVPGSAIPSDLDGLVALYRSTIADRRMLLVLDNARDSAQVADLLPGTPSTAVLITSRDRLTGLVTTHRARPVPLGLLNSDESKALLTEALGRDQVAAEPEAAAVVATHAAGLPLAMSILAARVLTGSSHSLTELAGELRDTSTRLDVMETGDMTADLRTVFESSYHALSTEAAFVFRLLGVSPGPDLALDAAANLTGLPLREVRARLRVVESAHLTSQEVQGRYRLHDLIRLYCREAVDGHEAGEALGRLADFYLHTALGADHLLDPHRPKITTAAPRAGCVPTVLSDEAAATRWFTAELPNLVAIQRAAAEHGLHEHAWQLAWAMHNFHRKNGNFHENHDTWQVGLAAATASGSLPARSLAHRYLGLTLAQLRSHREAVEHLHRSLALATEAVDTLGTAHSHYALTQSYELLGDSATALRHARETHRIYQDLDLPVERAHATNALGWCLARTGDLVAARAHCEQALAEHRTIDCQSGIASAWDSLGYIAMKQGDTAASVRYYEEAVGQYEKIGSPGLSTESRRQLGNAYAAAGDLDAARKAWLTALELYRSQRRTADADRVEELLNRR</sequence>
<dbReference type="PROSITE" id="PS50005">
    <property type="entry name" value="TPR"/>
    <property type="match status" value="1"/>
</dbReference>
<evidence type="ECO:0000256" key="3">
    <source>
        <dbReference type="ARBA" id="ARBA00023125"/>
    </source>
</evidence>
<dbReference type="InterPro" id="IPR001867">
    <property type="entry name" value="OmpR/PhoB-type_DNA-bd"/>
</dbReference>
<dbReference type="GO" id="GO:0000160">
    <property type="term" value="P:phosphorelay signal transduction system"/>
    <property type="evidence" value="ECO:0007669"/>
    <property type="project" value="InterPro"/>
</dbReference>
<dbReference type="PANTHER" id="PTHR35807:SF1">
    <property type="entry name" value="TRANSCRIPTIONAL REGULATOR REDD"/>
    <property type="match status" value="1"/>
</dbReference>
<dbReference type="InterPro" id="IPR016032">
    <property type="entry name" value="Sig_transdc_resp-reg_C-effctor"/>
</dbReference>
<evidence type="ECO:0000256" key="7">
    <source>
        <dbReference type="SAM" id="MobiDB-lite"/>
    </source>
</evidence>
<evidence type="ECO:0000313" key="9">
    <source>
        <dbReference type="EMBL" id="NGY57346.1"/>
    </source>
</evidence>
<dbReference type="PANTHER" id="PTHR35807">
    <property type="entry name" value="TRANSCRIPTIONAL REGULATOR REDD-RELATED"/>
    <property type="match status" value="1"/>
</dbReference>
<dbReference type="PRINTS" id="PR00364">
    <property type="entry name" value="DISEASERSIST"/>
</dbReference>
<dbReference type="Gene3D" id="1.25.40.10">
    <property type="entry name" value="Tetratricopeptide repeat domain"/>
    <property type="match status" value="3"/>
</dbReference>
<dbReference type="GO" id="GO:0043531">
    <property type="term" value="F:ADP binding"/>
    <property type="evidence" value="ECO:0007669"/>
    <property type="project" value="InterPro"/>
</dbReference>
<dbReference type="AlphaFoldDB" id="A0A7C9RLR8"/>
<dbReference type="Pfam" id="PF13424">
    <property type="entry name" value="TPR_12"/>
    <property type="match status" value="2"/>
</dbReference>
<evidence type="ECO:0000256" key="2">
    <source>
        <dbReference type="ARBA" id="ARBA00023015"/>
    </source>
</evidence>
<dbReference type="InterPro" id="IPR019734">
    <property type="entry name" value="TPR_rpt"/>
</dbReference>
<evidence type="ECO:0000256" key="4">
    <source>
        <dbReference type="ARBA" id="ARBA00023163"/>
    </source>
</evidence>
<dbReference type="Pfam" id="PF03704">
    <property type="entry name" value="BTAD"/>
    <property type="match status" value="1"/>
</dbReference>
<reference evidence="9 10" key="1">
    <citation type="submission" date="2020-03" db="EMBL/GenBank/DDBJ databases">
        <title>Isolation and identification of active actinomycetes.</title>
        <authorList>
            <person name="Sun X."/>
        </authorList>
    </citation>
    <scope>NUCLEOTIDE SEQUENCE [LARGE SCALE GENOMIC DNA]</scope>
    <source>
        <strain evidence="9 10">NEAU-D13</strain>
    </source>
</reference>
<dbReference type="InterPro" id="IPR051677">
    <property type="entry name" value="AfsR-DnrI-RedD_regulator"/>
</dbReference>
<dbReference type="InterPro" id="IPR011990">
    <property type="entry name" value="TPR-like_helical_dom_sf"/>
</dbReference>
<dbReference type="SUPFAM" id="SSF46894">
    <property type="entry name" value="C-terminal effector domain of the bipartite response regulators"/>
    <property type="match status" value="1"/>
</dbReference>
<keyword evidence="2" id="KW-0805">Transcription regulation</keyword>
<evidence type="ECO:0000256" key="6">
    <source>
        <dbReference type="PROSITE-ProRule" id="PRU01091"/>
    </source>
</evidence>
<dbReference type="InterPro" id="IPR036388">
    <property type="entry name" value="WH-like_DNA-bd_sf"/>
</dbReference>
<dbReference type="RefSeq" id="WP_166042720.1">
    <property type="nucleotide sequence ID" value="NZ_JAAMPJ010000001.1"/>
</dbReference>
<evidence type="ECO:0000313" key="10">
    <source>
        <dbReference type="Proteomes" id="UP000481360"/>
    </source>
</evidence>
<evidence type="ECO:0000259" key="8">
    <source>
        <dbReference type="PROSITE" id="PS51755"/>
    </source>
</evidence>
<evidence type="ECO:0000256" key="5">
    <source>
        <dbReference type="PROSITE-ProRule" id="PRU00339"/>
    </source>
</evidence>
<keyword evidence="10" id="KW-1185">Reference proteome</keyword>
<dbReference type="PROSITE" id="PS51755">
    <property type="entry name" value="OMPR_PHOB"/>
    <property type="match status" value="1"/>
</dbReference>
<dbReference type="Proteomes" id="UP000481360">
    <property type="component" value="Unassembled WGS sequence"/>
</dbReference>
<feature type="DNA-binding region" description="OmpR/PhoB-type" evidence="6">
    <location>
        <begin position="1"/>
        <end position="92"/>
    </location>
</feature>
<accession>A0A7C9RLR8</accession>
<dbReference type="Gene3D" id="1.10.10.10">
    <property type="entry name" value="Winged helix-like DNA-binding domain superfamily/Winged helix DNA-binding domain"/>
    <property type="match status" value="1"/>
</dbReference>
<dbReference type="InterPro" id="IPR027417">
    <property type="entry name" value="P-loop_NTPase"/>
</dbReference>
<dbReference type="InterPro" id="IPR005158">
    <property type="entry name" value="BTAD"/>
</dbReference>
<comment type="similarity">
    <text evidence="1">Belongs to the AfsR/DnrI/RedD regulatory family.</text>
</comment>
<keyword evidence="3 6" id="KW-0238">DNA-binding</keyword>
<keyword evidence="5" id="KW-0802">TPR repeat</keyword>
<feature type="region of interest" description="Disordered" evidence="7">
    <location>
        <begin position="241"/>
        <end position="260"/>
    </location>
</feature>
<name>A0A7C9RLR8_9PSEU</name>
<dbReference type="SUPFAM" id="SSF48452">
    <property type="entry name" value="TPR-like"/>
    <property type="match status" value="2"/>
</dbReference>
<dbReference type="CDD" id="cd15831">
    <property type="entry name" value="BTAD"/>
    <property type="match status" value="1"/>
</dbReference>
<comment type="caution">
    <text evidence="9">The sequence shown here is derived from an EMBL/GenBank/DDBJ whole genome shotgun (WGS) entry which is preliminary data.</text>
</comment>
<dbReference type="SMART" id="SM01043">
    <property type="entry name" value="BTAD"/>
    <property type="match status" value="1"/>
</dbReference>
<dbReference type="Pfam" id="PF00486">
    <property type="entry name" value="Trans_reg_C"/>
    <property type="match status" value="1"/>
</dbReference>
<gene>
    <name evidence="9" type="ORF">G7043_00220</name>
</gene>
<proteinExistence type="inferred from homology"/>
<evidence type="ECO:0000256" key="1">
    <source>
        <dbReference type="ARBA" id="ARBA00005820"/>
    </source>
</evidence>
<feature type="domain" description="OmpR/PhoB-type" evidence="8">
    <location>
        <begin position="1"/>
        <end position="92"/>
    </location>
</feature>
<protein>
    <submittedName>
        <fullName evidence="9">Tetratricopeptide repeat protein</fullName>
    </submittedName>
</protein>
<dbReference type="Gene3D" id="3.40.50.300">
    <property type="entry name" value="P-loop containing nucleotide triphosphate hydrolases"/>
    <property type="match status" value="1"/>
</dbReference>
<dbReference type="GO" id="GO:0003677">
    <property type="term" value="F:DNA binding"/>
    <property type="evidence" value="ECO:0007669"/>
    <property type="project" value="UniProtKB-UniRule"/>
</dbReference>
<dbReference type="EMBL" id="JAAMPJ010000001">
    <property type="protein sequence ID" value="NGY57346.1"/>
    <property type="molecule type" value="Genomic_DNA"/>
</dbReference>
<dbReference type="SUPFAM" id="SSF52540">
    <property type="entry name" value="P-loop containing nucleoside triphosphate hydrolases"/>
    <property type="match status" value="1"/>
</dbReference>
<organism evidence="9 10">
    <name type="scientific">Lentzea alba</name>
    <dbReference type="NCBI Taxonomy" id="2714351"/>
    <lineage>
        <taxon>Bacteria</taxon>
        <taxon>Bacillati</taxon>
        <taxon>Actinomycetota</taxon>
        <taxon>Actinomycetes</taxon>
        <taxon>Pseudonocardiales</taxon>
        <taxon>Pseudonocardiaceae</taxon>
        <taxon>Lentzea</taxon>
    </lineage>
</organism>
<dbReference type="SMART" id="SM00028">
    <property type="entry name" value="TPR"/>
    <property type="match status" value="5"/>
</dbReference>
<feature type="repeat" description="TPR" evidence="5">
    <location>
        <begin position="861"/>
        <end position="894"/>
    </location>
</feature>